<reference evidence="13" key="2">
    <citation type="journal article" date="2021" name="PeerJ">
        <title>Extensive microbial diversity within the chicken gut microbiome revealed by metagenomics and culture.</title>
        <authorList>
            <person name="Gilroy R."/>
            <person name="Ravi A."/>
            <person name="Getino M."/>
            <person name="Pursley I."/>
            <person name="Horton D.L."/>
            <person name="Alikhan N.F."/>
            <person name="Baker D."/>
            <person name="Gharbi K."/>
            <person name="Hall N."/>
            <person name="Watson M."/>
            <person name="Adriaenssens E.M."/>
            <person name="Foster-Nyarko E."/>
            <person name="Jarju S."/>
            <person name="Secka A."/>
            <person name="Antonio M."/>
            <person name="Oren A."/>
            <person name="Chaudhuri R.R."/>
            <person name="La Ragione R."/>
            <person name="Hildebrand F."/>
            <person name="Pallen M.J."/>
        </authorList>
    </citation>
    <scope>NUCLEOTIDE SEQUENCE</scope>
    <source>
        <strain evidence="13">CHK191-8634</strain>
    </source>
</reference>
<evidence type="ECO:0000256" key="10">
    <source>
        <dbReference type="ARBA" id="ARBA00049406"/>
    </source>
</evidence>
<dbReference type="PANTHER" id="PTHR30182:SF1">
    <property type="entry name" value="L-SERINE DEHYDRATASE 1"/>
    <property type="match status" value="1"/>
</dbReference>
<evidence type="ECO:0000259" key="12">
    <source>
        <dbReference type="Pfam" id="PF03313"/>
    </source>
</evidence>
<evidence type="ECO:0000256" key="4">
    <source>
        <dbReference type="ARBA" id="ARBA00022432"/>
    </source>
</evidence>
<proteinExistence type="inferred from homology"/>
<gene>
    <name evidence="13" type="primary">sdaAA</name>
    <name evidence="13" type="ORF">IAB67_07535</name>
</gene>
<feature type="domain" description="Serine dehydratase-like alpha subunit" evidence="12">
    <location>
        <begin position="17"/>
        <end position="276"/>
    </location>
</feature>
<comment type="catalytic activity">
    <reaction evidence="10 11">
        <text>L-serine = pyruvate + NH4(+)</text>
        <dbReference type="Rhea" id="RHEA:19169"/>
        <dbReference type="ChEBI" id="CHEBI:15361"/>
        <dbReference type="ChEBI" id="CHEBI:28938"/>
        <dbReference type="ChEBI" id="CHEBI:33384"/>
        <dbReference type="EC" id="4.3.1.17"/>
    </reaction>
</comment>
<name>A0A9D1LKL9_9CLOT</name>
<evidence type="ECO:0000256" key="5">
    <source>
        <dbReference type="ARBA" id="ARBA00022485"/>
    </source>
</evidence>
<evidence type="ECO:0000256" key="9">
    <source>
        <dbReference type="ARBA" id="ARBA00023239"/>
    </source>
</evidence>
<keyword evidence="6 11" id="KW-0479">Metal-binding</keyword>
<evidence type="ECO:0000256" key="2">
    <source>
        <dbReference type="ARBA" id="ARBA00004742"/>
    </source>
</evidence>
<keyword evidence="7 11" id="KW-0408">Iron</keyword>
<dbReference type="InterPro" id="IPR036148">
    <property type="entry name" value="MmgE/PrpD_sf"/>
</dbReference>
<comment type="cofactor">
    <cofactor evidence="1 11">
        <name>[4Fe-4S] cluster</name>
        <dbReference type="ChEBI" id="CHEBI:49883"/>
    </cofactor>
</comment>
<dbReference type="Proteomes" id="UP000824073">
    <property type="component" value="Unassembled WGS sequence"/>
</dbReference>
<dbReference type="EC" id="4.3.1.17" evidence="11"/>
<evidence type="ECO:0000256" key="6">
    <source>
        <dbReference type="ARBA" id="ARBA00022723"/>
    </source>
</evidence>
<evidence type="ECO:0000256" key="1">
    <source>
        <dbReference type="ARBA" id="ARBA00001966"/>
    </source>
</evidence>
<accession>A0A9D1LKL9</accession>
<dbReference type="GO" id="GO:0006094">
    <property type="term" value="P:gluconeogenesis"/>
    <property type="evidence" value="ECO:0007669"/>
    <property type="project" value="UniProtKB-KW"/>
</dbReference>
<protein>
    <recommendedName>
        <fullName evidence="11">L-serine dehydratase</fullName>
        <ecNumber evidence="11">4.3.1.17</ecNumber>
    </recommendedName>
</protein>
<organism evidence="13 14">
    <name type="scientific">Candidatus Ventrousia excrementavium</name>
    <dbReference type="NCBI Taxonomy" id="2840961"/>
    <lineage>
        <taxon>Bacteria</taxon>
        <taxon>Bacillati</taxon>
        <taxon>Bacillota</taxon>
        <taxon>Clostridia</taxon>
        <taxon>Eubacteriales</taxon>
        <taxon>Clostridiaceae</taxon>
        <taxon>Clostridiaceae incertae sedis</taxon>
        <taxon>Candidatus Ventrousia</taxon>
    </lineage>
</organism>
<comment type="similarity">
    <text evidence="3 11">Belongs to the iron-sulfur dependent L-serine dehydratase family.</text>
</comment>
<dbReference type="GO" id="GO:0051539">
    <property type="term" value="F:4 iron, 4 sulfur cluster binding"/>
    <property type="evidence" value="ECO:0007669"/>
    <property type="project" value="UniProtKB-UniRule"/>
</dbReference>
<evidence type="ECO:0000313" key="14">
    <source>
        <dbReference type="Proteomes" id="UP000824073"/>
    </source>
</evidence>
<evidence type="ECO:0000313" key="13">
    <source>
        <dbReference type="EMBL" id="HIU44128.1"/>
    </source>
</evidence>
<sequence>MNIPSIDYLLDEAAKDNQPIWQIVLREEQADSGLSIEELRERVLKTYDIMRDAANGGISSEIRSVSGLTGGDAARYYRHFKNRKNLLGSLSARAMAYALGTSEYNAAMGVIVAAPTAGAAGVLPGVLLAAQEEYGFTDREAVNALITATGIGAVIATRATISGAQGGCQAEVGSGCAMAAAALCDVMGGTARQTTHAAAIALKNALGLACDPVAGLVEVPCIKRNGMYACMAIAAADLALAGVESFIPPDEVIDAMYQIGCNLPACIRETAEGGLAITPTGLKAKRRLF</sequence>
<dbReference type="NCBIfam" id="TIGR00718">
    <property type="entry name" value="sda_alpha"/>
    <property type="match status" value="1"/>
</dbReference>
<evidence type="ECO:0000256" key="7">
    <source>
        <dbReference type="ARBA" id="ARBA00023004"/>
    </source>
</evidence>
<dbReference type="InterPro" id="IPR005130">
    <property type="entry name" value="Ser_deHydtase-like_asu"/>
</dbReference>
<evidence type="ECO:0000256" key="11">
    <source>
        <dbReference type="RuleBase" id="RU366059"/>
    </source>
</evidence>
<dbReference type="Gene3D" id="1.10.4100.10">
    <property type="entry name" value="2-methylcitrate dehydratase PrpD"/>
    <property type="match status" value="1"/>
</dbReference>
<dbReference type="InterPro" id="IPR042183">
    <property type="entry name" value="MmgE/PrpD_sf_1"/>
</dbReference>
<dbReference type="AlphaFoldDB" id="A0A9D1LKL9"/>
<dbReference type="InterPro" id="IPR004642">
    <property type="entry name" value="Ser_deHydtase_asu"/>
</dbReference>
<keyword evidence="8 11" id="KW-0411">Iron-sulfur</keyword>
<dbReference type="InterPro" id="IPR051318">
    <property type="entry name" value="Fe-S_L-Ser"/>
</dbReference>
<keyword evidence="9 11" id="KW-0456">Lyase</keyword>
<dbReference type="PANTHER" id="PTHR30182">
    <property type="entry name" value="L-SERINE DEHYDRATASE"/>
    <property type="match status" value="1"/>
</dbReference>
<evidence type="ECO:0000256" key="3">
    <source>
        <dbReference type="ARBA" id="ARBA00008636"/>
    </source>
</evidence>
<evidence type="ECO:0000256" key="8">
    <source>
        <dbReference type="ARBA" id="ARBA00023014"/>
    </source>
</evidence>
<keyword evidence="4 11" id="KW-0312">Gluconeogenesis</keyword>
<keyword evidence="5 11" id="KW-0004">4Fe-4S</keyword>
<dbReference type="EMBL" id="DVMR01000058">
    <property type="protein sequence ID" value="HIU44128.1"/>
    <property type="molecule type" value="Genomic_DNA"/>
</dbReference>
<dbReference type="SUPFAM" id="SSF103378">
    <property type="entry name" value="2-methylcitrate dehydratase PrpD"/>
    <property type="match status" value="1"/>
</dbReference>
<dbReference type="GO" id="GO:0046872">
    <property type="term" value="F:metal ion binding"/>
    <property type="evidence" value="ECO:0007669"/>
    <property type="project" value="UniProtKB-KW"/>
</dbReference>
<comment type="pathway">
    <text evidence="2">Carbohydrate biosynthesis; gluconeogenesis.</text>
</comment>
<dbReference type="GO" id="GO:0003941">
    <property type="term" value="F:L-serine ammonia-lyase activity"/>
    <property type="evidence" value="ECO:0007669"/>
    <property type="project" value="UniProtKB-UniRule"/>
</dbReference>
<reference evidence="13" key="1">
    <citation type="submission" date="2020-10" db="EMBL/GenBank/DDBJ databases">
        <authorList>
            <person name="Gilroy R."/>
        </authorList>
    </citation>
    <scope>NUCLEOTIDE SEQUENCE</scope>
    <source>
        <strain evidence="13">CHK191-8634</strain>
    </source>
</reference>
<dbReference type="Pfam" id="PF03313">
    <property type="entry name" value="SDH_alpha"/>
    <property type="match status" value="1"/>
</dbReference>
<comment type="caution">
    <text evidence="13">The sequence shown here is derived from an EMBL/GenBank/DDBJ whole genome shotgun (WGS) entry which is preliminary data.</text>
</comment>